<dbReference type="Proteomes" id="UP000681722">
    <property type="component" value="Unassembled WGS sequence"/>
</dbReference>
<dbReference type="EMBL" id="CAJOBC010110203">
    <property type="protein sequence ID" value="CAF4523052.1"/>
    <property type="molecule type" value="Genomic_DNA"/>
</dbReference>
<evidence type="ECO:0000313" key="3">
    <source>
        <dbReference type="Proteomes" id="UP000663829"/>
    </source>
</evidence>
<keyword evidence="3" id="KW-1185">Reference proteome</keyword>
<reference evidence="1" key="1">
    <citation type="submission" date="2021-02" db="EMBL/GenBank/DDBJ databases">
        <authorList>
            <person name="Nowell W R."/>
        </authorList>
    </citation>
    <scope>NUCLEOTIDE SEQUENCE</scope>
</reference>
<evidence type="ECO:0000313" key="2">
    <source>
        <dbReference type="EMBL" id="CAF4523052.1"/>
    </source>
</evidence>
<dbReference type="EMBL" id="CAJNOQ010042602">
    <property type="protein sequence ID" value="CAF1627564.1"/>
    <property type="molecule type" value="Genomic_DNA"/>
</dbReference>
<organism evidence="1 3">
    <name type="scientific">Didymodactylos carnosus</name>
    <dbReference type="NCBI Taxonomy" id="1234261"/>
    <lineage>
        <taxon>Eukaryota</taxon>
        <taxon>Metazoa</taxon>
        <taxon>Spiralia</taxon>
        <taxon>Gnathifera</taxon>
        <taxon>Rotifera</taxon>
        <taxon>Eurotatoria</taxon>
        <taxon>Bdelloidea</taxon>
        <taxon>Philodinida</taxon>
        <taxon>Philodinidae</taxon>
        <taxon>Didymodactylos</taxon>
    </lineage>
</organism>
<sequence length="12" mass="1450">MHTVPQECDHPR</sequence>
<name>A0A816CXH9_9BILA</name>
<gene>
    <name evidence="1" type="ORF">GPM918_LOCUS44140</name>
    <name evidence="2" type="ORF">SRO942_LOCUS45863</name>
</gene>
<proteinExistence type="predicted"/>
<dbReference type="Proteomes" id="UP000663829">
    <property type="component" value="Unassembled WGS sequence"/>
</dbReference>
<accession>A0A816CXH9</accession>
<evidence type="ECO:0000313" key="1">
    <source>
        <dbReference type="EMBL" id="CAF1627564.1"/>
    </source>
</evidence>
<comment type="caution">
    <text evidence="1">The sequence shown here is derived from an EMBL/GenBank/DDBJ whole genome shotgun (WGS) entry which is preliminary data.</text>
</comment>
<protein>
    <submittedName>
        <fullName evidence="1">Uncharacterized protein</fullName>
    </submittedName>
</protein>
<feature type="non-terminal residue" evidence="1">
    <location>
        <position position="12"/>
    </location>
</feature>